<accession>A0A239FLH8</accession>
<feature type="domain" description="DNA-binding phage zinc finger" evidence="1">
    <location>
        <begin position="4"/>
        <end position="45"/>
    </location>
</feature>
<proteinExistence type="predicted"/>
<sequence>MTADPYTIPCPECFARMGERCKSMFLATAFDALRTPHAVRILAVTPRYVPRDWENTND</sequence>
<name>A0A239FLH8_9NOCA</name>
<dbReference type="RefSeq" id="WP_176444186.1">
    <property type="nucleotide sequence ID" value="NZ_FZOW01000003.1"/>
</dbReference>
<evidence type="ECO:0000259" key="1">
    <source>
        <dbReference type="Pfam" id="PF24623"/>
    </source>
</evidence>
<gene>
    <name evidence="2" type="ORF">SAMN05421642_103354</name>
</gene>
<dbReference type="Pfam" id="PF24623">
    <property type="entry name" value="Phage_zn_bind_8"/>
    <property type="match status" value="1"/>
</dbReference>
<dbReference type="AlphaFoldDB" id="A0A239FLH8"/>
<reference evidence="3" key="1">
    <citation type="submission" date="2017-06" db="EMBL/GenBank/DDBJ databases">
        <authorList>
            <person name="Varghese N."/>
            <person name="Submissions S."/>
        </authorList>
    </citation>
    <scope>NUCLEOTIDE SEQUENCE [LARGE SCALE GENOMIC DNA]</scope>
    <source>
        <strain evidence="3">JCM 23211</strain>
    </source>
</reference>
<dbReference type="EMBL" id="FZOW01000003">
    <property type="protein sequence ID" value="SNS57647.1"/>
    <property type="molecule type" value="Genomic_DNA"/>
</dbReference>
<dbReference type="Proteomes" id="UP000198327">
    <property type="component" value="Unassembled WGS sequence"/>
</dbReference>
<protein>
    <recommendedName>
        <fullName evidence="1">DNA-binding phage zinc finger domain-containing protein</fullName>
    </recommendedName>
</protein>
<keyword evidence="3" id="KW-1185">Reference proteome</keyword>
<organism evidence="2 3">
    <name type="scientific">Rhodococcoides kyotonense</name>
    <dbReference type="NCBI Taxonomy" id="398843"/>
    <lineage>
        <taxon>Bacteria</taxon>
        <taxon>Bacillati</taxon>
        <taxon>Actinomycetota</taxon>
        <taxon>Actinomycetes</taxon>
        <taxon>Mycobacteriales</taxon>
        <taxon>Nocardiaceae</taxon>
        <taxon>Rhodococcoides</taxon>
    </lineage>
</organism>
<evidence type="ECO:0000313" key="3">
    <source>
        <dbReference type="Proteomes" id="UP000198327"/>
    </source>
</evidence>
<dbReference type="InterPro" id="IPR056911">
    <property type="entry name" value="Phage_Znf_bind_put"/>
</dbReference>
<evidence type="ECO:0000313" key="2">
    <source>
        <dbReference type="EMBL" id="SNS57647.1"/>
    </source>
</evidence>